<organism evidence="1 2">
    <name type="scientific">Malus baccata</name>
    <name type="common">Siberian crab apple</name>
    <name type="synonym">Pyrus baccata</name>
    <dbReference type="NCBI Taxonomy" id="106549"/>
    <lineage>
        <taxon>Eukaryota</taxon>
        <taxon>Viridiplantae</taxon>
        <taxon>Streptophyta</taxon>
        <taxon>Embryophyta</taxon>
        <taxon>Tracheophyta</taxon>
        <taxon>Spermatophyta</taxon>
        <taxon>Magnoliopsida</taxon>
        <taxon>eudicotyledons</taxon>
        <taxon>Gunneridae</taxon>
        <taxon>Pentapetalae</taxon>
        <taxon>rosids</taxon>
        <taxon>fabids</taxon>
        <taxon>Rosales</taxon>
        <taxon>Rosaceae</taxon>
        <taxon>Amygdaloideae</taxon>
        <taxon>Maleae</taxon>
        <taxon>Malus</taxon>
    </lineage>
</organism>
<evidence type="ECO:0000313" key="2">
    <source>
        <dbReference type="Proteomes" id="UP000315295"/>
    </source>
</evidence>
<dbReference type="EMBL" id="VIEB01003989">
    <property type="protein sequence ID" value="TQD69315.1"/>
    <property type="molecule type" value="Genomic_DNA"/>
</dbReference>
<dbReference type="Proteomes" id="UP000315295">
    <property type="component" value="Unassembled WGS sequence"/>
</dbReference>
<proteinExistence type="predicted"/>
<gene>
    <name evidence="1" type="ORF">C1H46_045153</name>
</gene>
<sequence length="52" mass="6045">MLVPHPALMRGCYQIHKSNNKRNTGTKISFPSAVGELFYISLIYIRKPFHLR</sequence>
<name>A0A540K514_MALBA</name>
<dbReference type="AlphaFoldDB" id="A0A540K514"/>
<keyword evidence="2" id="KW-1185">Reference proteome</keyword>
<reference evidence="1 2" key="1">
    <citation type="journal article" date="2019" name="G3 (Bethesda)">
        <title>Sequencing of a Wild Apple (Malus baccata) Genome Unravels the Differences Between Cultivated and Wild Apple Species Regarding Disease Resistance and Cold Tolerance.</title>
        <authorList>
            <person name="Chen X."/>
        </authorList>
    </citation>
    <scope>NUCLEOTIDE SEQUENCE [LARGE SCALE GENOMIC DNA]</scope>
    <source>
        <strain evidence="2">cv. Shandingzi</strain>
        <tissue evidence="1">Leaves</tissue>
    </source>
</reference>
<evidence type="ECO:0000313" key="1">
    <source>
        <dbReference type="EMBL" id="TQD69315.1"/>
    </source>
</evidence>
<accession>A0A540K514</accession>
<protein>
    <submittedName>
        <fullName evidence="1">Uncharacterized protein</fullName>
    </submittedName>
</protein>
<comment type="caution">
    <text evidence="1">The sequence shown here is derived from an EMBL/GenBank/DDBJ whole genome shotgun (WGS) entry which is preliminary data.</text>
</comment>